<reference evidence="5 6" key="1">
    <citation type="submission" date="2024-09" db="EMBL/GenBank/DDBJ databases">
        <title>A chromosome-level genome assembly of Gray's grenadier anchovy, Coilia grayii.</title>
        <authorList>
            <person name="Fu Z."/>
        </authorList>
    </citation>
    <scope>NUCLEOTIDE SEQUENCE [LARGE SCALE GENOMIC DNA]</scope>
    <source>
        <strain evidence="5">G4</strain>
        <tissue evidence="5">Muscle</tissue>
    </source>
</reference>
<dbReference type="FunFam" id="1.10.220.60:FF:000003">
    <property type="entry name" value="GRIP and coiled-coil domain-containing protein 2"/>
    <property type="match status" value="1"/>
</dbReference>
<feature type="coiled-coil region" evidence="2">
    <location>
        <begin position="588"/>
        <end position="615"/>
    </location>
</feature>
<protein>
    <recommendedName>
        <fullName evidence="4">GRIP domain-containing protein</fullName>
    </recommendedName>
</protein>
<evidence type="ECO:0000313" key="5">
    <source>
        <dbReference type="EMBL" id="KAL2081707.1"/>
    </source>
</evidence>
<dbReference type="EMBL" id="JBHFQA010000020">
    <property type="protein sequence ID" value="KAL2081707.1"/>
    <property type="molecule type" value="Genomic_DNA"/>
</dbReference>
<proteinExistence type="predicted"/>
<dbReference type="Pfam" id="PF13843">
    <property type="entry name" value="DDE_Tnp_1_7"/>
    <property type="match status" value="1"/>
</dbReference>
<keyword evidence="1" id="KW-0597">Phosphoprotein</keyword>
<keyword evidence="3" id="KW-1133">Transmembrane helix</keyword>
<evidence type="ECO:0000256" key="2">
    <source>
        <dbReference type="SAM" id="Coils"/>
    </source>
</evidence>
<dbReference type="InterPro" id="IPR029526">
    <property type="entry name" value="PGBD"/>
</dbReference>
<dbReference type="PANTHER" id="PTHR46599:SF3">
    <property type="entry name" value="PIGGYBAC TRANSPOSABLE ELEMENT-DERIVED PROTEIN 4"/>
    <property type="match status" value="1"/>
</dbReference>
<comment type="caution">
    <text evidence="5">The sequence shown here is derived from an EMBL/GenBank/DDBJ whole genome shotgun (WGS) entry which is preliminary data.</text>
</comment>
<dbReference type="Proteomes" id="UP001591681">
    <property type="component" value="Unassembled WGS sequence"/>
</dbReference>
<feature type="transmembrane region" description="Helical" evidence="3">
    <location>
        <begin position="132"/>
        <end position="153"/>
    </location>
</feature>
<dbReference type="PANTHER" id="PTHR46599">
    <property type="entry name" value="PIGGYBAC TRANSPOSABLE ELEMENT-DERIVED PROTEIN 4"/>
    <property type="match status" value="1"/>
</dbReference>
<evidence type="ECO:0000256" key="3">
    <source>
        <dbReference type="SAM" id="Phobius"/>
    </source>
</evidence>
<keyword evidence="6" id="KW-1185">Reference proteome</keyword>
<feature type="coiled-coil region" evidence="2">
    <location>
        <begin position="715"/>
        <end position="749"/>
    </location>
</feature>
<dbReference type="InterPro" id="IPR000237">
    <property type="entry name" value="GRIP_dom"/>
</dbReference>
<dbReference type="SMART" id="SM00755">
    <property type="entry name" value="Grip"/>
    <property type="match status" value="1"/>
</dbReference>
<organism evidence="5 6">
    <name type="scientific">Coilia grayii</name>
    <name type="common">Gray's grenadier anchovy</name>
    <dbReference type="NCBI Taxonomy" id="363190"/>
    <lineage>
        <taxon>Eukaryota</taxon>
        <taxon>Metazoa</taxon>
        <taxon>Chordata</taxon>
        <taxon>Craniata</taxon>
        <taxon>Vertebrata</taxon>
        <taxon>Euteleostomi</taxon>
        <taxon>Actinopterygii</taxon>
        <taxon>Neopterygii</taxon>
        <taxon>Teleostei</taxon>
        <taxon>Clupei</taxon>
        <taxon>Clupeiformes</taxon>
        <taxon>Clupeoidei</taxon>
        <taxon>Engraulidae</taxon>
        <taxon>Coilinae</taxon>
        <taxon>Coilia</taxon>
    </lineage>
</organism>
<dbReference type="Pfam" id="PF16704">
    <property type="entry name" value="Rab_bind"/>
    <property type="match status" value="1"/>
</dbReference>
<dbReference type="PROSITE" id="PS50913">
    <property type="entry name" value="GRIP"/>
    <property type="match status" value="1"/>
</dbReference>
<sequence>MARRGITVEEVVNMMFDDEVPILDFSSESESDSDDDLIPQLVEEVLVPIPQDEVPPVNELGWQFANSDHRPCDFVFEASGSGVQPELPSTVTEYDCFKLFISDELVGHVVEETNTFAEELKQRSEAGKMERWVGTTVAEFFTFIATVLIMAVVRKKSLKEYWTTNCMYQTPFFKTLFSQDRFLLIMRALHFINNTTMNRLDPLAKIRPILSSLTLKFREVFVPFKNLCIDESLLLWKGRLAFRQYIPSKRHRFGIKFFILCDVLTGYVQDLVIYTGSTTDIVNIDGLGVSGSVVVNMLKPYLEKGHALFTDNWYSSPTLFLYLMKHRTGACGTVRAKRKGMPEFRKKMKKDEVEMKCAGPLLAVKWHDKRDVHVLSTISSASMADSGKVDFNTGEHKMKPSCVLDYNKNMGAVDRFDMRNSFVECTRKTMKWYKKIFFHLVDCAIHNAYIVHQQVTGQVIRPQAFRENLVRQLLEHHHTPRNAPTGGRPSLDTPLRLKARHFPSEVPQTAAQGNSTRRHCRVCLHSSRRPRQRKLTRFFCAPCDTALLLSLQSDNMALKAEHTQTVSQLSSQADSLRSSFREQLRHMQDEHRGTVETLQLQISRLENQLFQLQKEPNTSLVPLQQGKKLMQERKSTDLPLFELESMAREEGEGMETTETESVSSTGTALPSLEQLLTSPDPKHEPFVWQVEPTKEELTQKLSTATRSMEHMNGLLHETEATNAMLMEQITLLKSEVRRLERNQEREKSLANLEYMKNVLLQFIFLRSGSERQALLPVIHTMLQLSPEEKNKLAAIAHGEEEGERSRGSGWTSYLHSWSGIR</sequence>
<keyword evidence="2" id="KW-0175">Coiled coil</keyword>
<evidence type="ECO:0000313" key="6">
    <source>
        <dbReference type="Proteomes" id="UP001591681"/>
    </source>
</evidence>
<dbReference type="Gene3D" id="1.10.220.60">
    <property type="entry name" value="GRIP domain"/>
    <property type="match status" value="1"/>
</dbReference>
<dbReference type="AlphaFoldDB" id="A0ABD1J3E4"/>
<evidence type="ECO:0000259" key="4">
    <source>
        <dbReference type="PROSITE" id="PS50913"/>
    </source>
</evidence>
<keyword evidence="3" id="KW-0812">Transmembrane</keyword>
<keyword evidence="3" id="KW-0472">Membrane</keyword>
<accession>A0ABD1J3E4</accession>
<evidence type="ECO:0000256" key="1">
    <source>
        <dbReference type="ARBA" id="ARBA00022553"/>
    </source>
</evidence>
<name>A0ABD1J3E4_9TELE</name>
<gene>
    <name evidence="5" type="ORF">ACEWY4_023560</name>
</gene>
<dbReference type="Pfam" id="PF01465">
    <property type="entry name" value="GRIP"/>
    <property type="match status" value="1"/>
</dbReference>
<dbReference type="InterPro" id="IPR032023">
    <property type="entry name" value="GCC2_Rab_bind"/>
</dbReference>
<feature type="domain" description="GRIP" evidence="4">
    <location>
        <begin position="745"/>
        <end position="795"/>
    </location>
</feature>